<keyword evidence="2" id="KW-1185">Reference proteome</keyword>
<gene>
    <name evidence="1" type="ORF">HU200_055432</name>
</gene>
<dbReference type="Proteomes" id="UP000636709">
    <property type="component" value="Unassembled WGS sequence"/>
</dbReference>
<organism evidence="1 2">
    <name type="scientific">Digitaria exilis</name>
    <dbReference type="NCBI Taxonomy" id="1010633"/>
    <lineage>
        <taxon>Eukaryota</taxon>
        <taxon>Viridiplantae</taxon>
        <taxon>Streptophyta</taxon>
        <taxon>Embryophyta</taxon>
        <taxon>Tracheophyta</taxon>
        <taxon>Spermatophyta</taxon>
        <taxon>Magnoliopsida</taxon>
        <taxon>Liliopsida</taxon>
        <taxon>Poales</taxon>
        <taxon>Poaceae</taxon>
        <taxon>PACMAD clade</taxon>
        <taxon>Panicoideae</taxon>
        <taxon>Panicodae</taxon>
        <taxon>Paniceae</taxon>
        <taxon>Anthephorinae</taxon>
        <taxon>Digitaria</taxon>
    </lineage>
</organism>
<proteinExistence type="predicted"/>
<reference evidence="1" key="1">
    <citation type="submission" date="2020-07" db="EMBL/GenBank/DDBJ databases">
        <title>Genome sequence and genetic diversity analysis of an under-domesticated orphan crop, white fonio (Digitaria exilis).</title>
        <authorList>
            <person name="Bennetzen J.L."/>
            <person name="Chen S."/>
            <person name="Ma X."/>
            <person name="Wang X."/>
            <person name="Yssel A.E.J."/>
            <person name="Chaluvadi S.R."/>
            <person name="Johnson M."/>
            <person name="Gangashetty P."/>
            <person name="Hamidou F."/>
            <person name="Sanogo M.D."/>
            <person name="Zwaenepoel A."/>
            <person name="Wallace J."/>
            <person name="Van De Peer Y."/>
            <person name="Van Deynze A."/>
        </authorList>
    </citation>
    <scope>NUCLEOTIDE SEQUENCE</scope>
    <source>
        <tissue evidence="1">Leaves</tissue>
    </source>
</reference>
<protein>
    <submittedName>
        <fullName evidence="1">Uncharacterized protein</fullName>
    </submittedName>
</protein>
<comment type="caution">
    <text evidence="1">The sequence shown here is derived from an EMBL/GenBank/DDBJ whole genome shotgun (WGS) entry which is preliminary data.</text>
</comment>
<dbReference type="EMBL" id="JACEFO010002379">
    <property type="protein sequence ID" value="KAF8662852.1"/>
    <property type="molecule type" value="Genomic_DNA"/>
</dbReference>
<dbReference type="PANTHER" id="PTHR33075:SF7">
    <property type="entry name" value="OS02G0303350 PROTEIN"/>
    <property type="match status" value="1"/>
</dbReference>
<dbReference type="PANTHER" id="PTHR33075">
    <property type="entry name" value="OS02G0499800 PROTEIN"/>
    <property type="match status" value="1"/>
</dbReference>
<sequence length="192" mass="21835">MSNALKDYFACVHGVHLAEVQPCPIGDAFVRFHSPVERERFLDQSLQFSPHYQLRFFKHDEGMNARFQDMDREAWLMLMSFPEDARSNSTIAKAVAGFGLLRYWHDTNNRAQIVVKVNLKDDAAIPHGVLVSPGLPPRTRSWMCPVFVLKRKGVTMLADEEPTPPNGPLFPMPHYAPRWMHYNVGSQDAGQG</sequence>
<dbReference type="AlphaFoldDB" id="A0A835E487"/>
<evidence type="ECO:0000313" key="2">
    <source>
        <dbReference type="Proteomes" id="UP000636709"/>
    </source>
</evidence>
<evidence type="ECO:0000313" key="1">
    <source>
        <dbReference type="EMBL" id="KAF8662852.1"/>
    </source>
</evidence>
<dbReference type="OrthoDB" id="681776at2759"/>
<name>A0A835E487_9POAL</name>
<accession>A0A835E487</accession>